<feature type="chain" id="PRO_5047175501" evidence="1">
    <location>
        <begin position="22"/>
        <end position="616"/>
    </location>
</feature>
<dbReference type="SUPFAM" id="SSF53850">
    <property type="entry name" value="Periplasmic binding protein-like II"/>
    <property type="match status" value="1"/>
</dbReference>
<dbReference type="Gene3D" id="3.10.105.10">
    <property type="entry name" value="Dipeptide-binding Protein, Domain 3"/>
    <property type="match status" value="1"/>
</dbReference>
<name>A0ABT1ZE58_9MICO</name>
<dbReference type="PANTHER" id="PTHR30290">
    <property type="entry name" value="PERIPLASMIC BINDING COMPONENT OF ABC TRANSPORTER"/>
    <property type="match status" value="1"/>
</dbReference>
<evidence type="ECO:0000259" key="2">
    <source>
        <dbReference type="Pfam" id="PF00496"/>
    </source>
</evidence>
<dbReference type="PROSITE" id="PS51257">
    <property type="entry name" value="PROKAR_LIPOPROTEIN"/>
    <property type="match status" value="1"/>
</dbReference>
<sequence>MTSPRFPALAAAVLVTAAALAGCTDQDRIVEGSTVAVAVDGTLTSLNPNSSYGRASEVNADVAYLTGTSFAYPDDAYGLVRDTSFGSAERTADDPLTVRYTIAEGVTWSDGVPVTPADLLLAWAANSGALDTPDVDPEAYVDAESGRLTELPGDVVYFDGARGRGLERATQTPQLGDDGRSLFVHFDEFTPGWETALAPGLPAHVVASRALGLPLGDAAASADPDAADARAAQDALVSAVDDADPAALSAIANVWNSGYDLTGAAPDPELLVASGPYLVSEVRDGRVTLTANPRYRGARAPAIQTIVLSTVADPAELVRRFQDGTVDVASPAPDPGVASELSEVPGVTVTAGSEATFEHLDLQFADSKSGAFGDPRVRQAFLHVVPRQQILDELVVPDQVDAGLLDSFVLRPGAPGYDDTIADNGSADYQSTDVDAARSLLAEAGVGAPEVCILFDPADARRVAEFELIRTSAARAGFRVTDCSRSDWTSILGVAGAYDAALFAWDTTRLGPGAVAAVFRSDSAVANLNHYSDPRADELVDAITGTDDPEAQSAALGELDAVLWADAYGVPLFAHPTLTAVSDRVAGVTRSPLARGVLWDAWSWTPATPSASPAAG</sequence>
<keyword evidence="4" id="KW-1185">Reference proteome</keyword>
<accession>A0ABT1ZE58</accession>
<dbReference type="InterPro" id="IPR000914">
    <property type="entry name" value="SBP_5_dom"/>
</dbReference>
<evidence type="ECO:0000256" key="1">
    <source>
        <dbReference type="SAM" id="SignalP"/>
    </source>
</evidence>
<dbReference type="PANTHER" id="PTHR30290:SF65">
    <property type="entry name" value="MONOACYL PHOSPHATIDYLINOSITOL TETRAMANNOSIDE-BINDING PROTEIN LPQW-RELATED"/>
    <property type="match status" value="1"/>
</dbReference>
<dbReference type="Pfam" id="PF00496">
    <property type="entry name" value="SBP_bac_5"/>
    <property type="match status" value="1"/>
</dbReference>
<dbReference type="PIRSF" id="PIRSF002741">
    <property type="entry name" value="MppA"/>
    <property type="match status" value="1"/>
</dbReference>
<evidence type="ECO:0000313" key="3">
    <source>
        <dbReference type="EMBL" id="MCS0498988.1"/>
    </source>
</evidence>
<dbReference type="CDD" id="cd08501">
    <property type="entry name" value="PBP2_Lpqw"/>
    <property type="match status" value="1"/>
</dbReference>
<dbReference type="InterPro" id="IPR030678">
    <property type="entry name" value="Peptide/Ni-bd"/>
</dbReference>
<dbReference type="Gene3D" id="3.40.190.10">
    <property type="entry name" value="Periplasmic binding protein-like II"/>
    <property type="match status" value="1"/>
</dbReference>
<evidence type="ECO:0000313" key="4">
    <source>
        <dbReference type="Proteomes" id="UP001205337"/>
    </source>
</evidence>
<dbReference type="EMBL" id="JANTHX010000005">
    <property type="protein sequence ID" value="MCS0498988.1"/>
    <property type="molecule type" value="Genomic_DNA"/>
</dbReference>
<feature type="signal peptide" evidence="1">
    <location>
        <begin position="1"/>
        <end position="21"/>
    </location>
</feature>
<feature type="domain" description="Solute-binding protein family 5" evidence="2">
    <location>
        <begin position="261"/>
        <end position="522"/>
    </location>
</feature>
<comment type="caution">
    <text evidence="3">The sequence shown here is derived from an EMBL/GenBank/DDBJ whole genome shotgun (WGS) entry which is preliminary data.</text>
</comment>
<organism evidence="3 4">
    <name type="scientific">Protaetiibacter mangrovi</name>
    <dbReference type="NCBI Taxonomy" id="2970926"/>
    <lineage>
        <taxon>Bacteria</taxon>
        <taxon>Bacillati</taxon>
        <taxon>Actinomycetota</taxon>
        <taxon>Actinomycetes</taxon>
        <taxon>Micrococcales</taxon>
        <taxon>Microbacteriaceae</taxon>
        <taxon>Protaetiibacter</taxon>
    </lineage>
</organism>
<dbReference type="Proteomes" id="UP001205337">
    <property type="component" value="Unassembled WGS sequence"/>
</dbReference>
<dbReference type="InterPro" id="IPR039424">
    <property type="entry name" value="SBP_5"/>
</dbReference>
<keyword evidence="1" id="KW-0732">Signal</keyword>
<protein>
    <submittedName>
        <fullName evidence="3">ABC transporter family substrate-binding protein</fullName>
    </submittedName>
</protein>
<reference evidence="3 4" key="1">
    <citation type="submission" date="2022-08" db="EMBL/GenBank/DDBJ databases">
        <authorList>
            <person name="Li F."/>
        </authorList>
    </citation>
    <scope>NUCLEOTIDE SEQUENCE [LARGE SCALE GENOMIC DNA]</scope>
    <source>
        <strain evidence="3 4">10F1B-8-1</strain>
    </source>
</reference>
<gene>
    <name evidence="3" type="ORF">NUH29_05410</name>
</gene>
<dbReference type="RefSeq" id="WP_258798007.1">
    <property type="nucleotide sequence ID" value="NZ_JANTHX010000005.1"/>
</dbReference>
<proteinExistence type="predicted"/>